<accession>A0A1V3WBH7</accession>
<evidence type="ECO:0000313" key="2">
    <source>
        <dbReference type="EMBL" id="OOK64329.1"/>
    </source>
</evidence>
<reference evidence="2 3" key="1">
    <citation type="submission" date="2017-02" db="EMBL/GenBank/DDBJ databases">
        <title>Complete genome sequences of Mycobacterium kansasii strains isolated from rhesus macaques.</title>
        <authorList>
            <person name="Panda A."/>
            <person name="Nagaraj S."/>
            <person name="Zhao X."/>
            <person name="Tettelin H."/>
            <person name="Detolla L.J."/>
        </authorList>
    </citation>
    <scope>NUCLEOTIDE SEQUENCE [LARGE SCALE GENOMIC DNA]</scope>
    <source>
        <strain evidence="2 3">11-3469</strain>
    </source>
</reference>
<dbReference type="Gene3D" id="1.10.287.850">
    <property type="entry name" value="HP0062-like domain"/>
    <property type="match status" value="1"/>
</dbReference>
<dbReference type="EMBL" id="MVBN01000013">
    <property type="protein sequence ID" value="OOK64329.1"/>
    <property type="molecule type" value="Genomic_DNA"/>
</dbReference>
<proteinExistence type="predicted"/>
<sequence length="78" mass="8509">MAMSFVIAAPGDDRCCGAIGHDELALSAANARYGPTTAYWPRCRRSVSGHRALFTSHGQDYQALSTKMAVLHDQFGRH</sequence>
<dbReference type="Pfam" id="PF00934">
    <property type="entry name" value="PE"/>
    <property type="match status" value="1"/>
</dbReference>
<gene>
    <name evidence="2" type="ORF">BZL29_8178</name>
</gene>
<comment type="caution">
    <text evidence="2">The sequence shown here is derived from an EMBL/GenBank/DDBJ whole genome shotgun (WGS) entry which is preliminary data.</text>
</comment>
<dbReference type="InterPro" id="IPR038332">
    <property type="entry name" value="PPE_sf"/>
</dbReference>
<name>A0A1V3WBH7_MYCKA</name>
<evidence type="ECO:0000259" key="1">
    <source>
        <dbReference type="Pfam" id="PF00934"/>
    </source>
</evidence>
<organism evidence="2 3">
    <name type="scientific">Mycobacterium kansasii</name>
    <dbReference type="NCBI Taxonomy" id="1768"/>
    <lineage>
        <taxon>Bacteria</taxon>
        <taxon>Bacillati</taxon>
        <taxon>Actinomycetota</taxon>
        <taxon>Actinomycetes</taxon>
        <taxon>Mycobacteriales</taxon>
        <taxon>Mycobacteriaceae</taxon>
        <taxon>Mycobacterium</taxon>
    </lineage>
</organism>
<dbReference type="Proteomes" id="UP000188532">
    <property type="component" value="Unassembled WGS sequence"/>
</dbReference>
<evidence type="ECO:0000313" key="3">
    <source>
        <dbReference type="Proteomes" id="UP000188532"/>
    </source>
</evidence>
<dbReference type="InterPro" id="IPR000084">
    <property type="entry name" value="PE-PGRS_N"/>
</dbReference>
<dbReference type="AlphaFoldDB" id="A0A1V3WBH7"/>
<feature type="domain" description="PE" evidence="1">
    <location>
        <begin position="25"/>
        <end position="77"/>
    </location>
</feature>
<protein>
    <submittedName>
        <fullName evidence="2">PE family protein</fullName>
    </submittedName>
</protein>
<dbReference type="SUPFAM" id="SSF140459">
    <property type="entry name" value="PE/PPE dimer-like"/>
    <property type="match status" value="1"/>
</dbReference>